<gene>
    <name evidence="1" type="ORF">QNI29_12565</name>
</gene>
<dbReference type="EMBL" id="CP126446">
    <property type="protein sequence ID" value="WIF96583.1"/>
    <property type="molecule type" value="Genomic_DNA"/>
</dbReference>
<dbReference type="InterPro" id="IPR011466">
    <property type="entry name" value="DUF1572"/>
</dbReference>
<dbReference type="InterPro" id="IPR034660">
    <property type="entry name" value="DinB/YfiT-like"/>
</dbReference>
<proteinExistence type="predicted"/>
<protein>
    <submittedName>
        <fullName evidence="1">DUF1572 family protein</fullName>
    </submittedName>
</protein>
<reference evidence="1 2" key="1">
    <citation type="submission" date="2023-05" db="EMBL/GenBank/DDBJ databases">
        <title>Comparative genomics reveals the evidence of polycyclic aromatic hydrocarbons degradation in moderately halophilic genus Pontibacillus.</title>
        <authorList>
            <person name="Yang H."/>
            <person name="Qian Z."/>
        </authorList>
    </citation>
    <scope>NUCLEOTIDE SEQUENCE [LARGE SCALE GENOMIC DNA]</scope>
    <source>
        <strain evidence="2">HN14</strain>
    </source>
</reference>
<dbReference type="RefSeq" id="WP_231416853.1">
    <property type="nucleotide sequence ID" value="NZ_CP126446.1"/>
</dbReference>
<name>A0ABY8UTQ2_9BACI</name>
<accession>A0ABY8UTQ2</accession>
<sequence length="181" mass="20957">MTIGEAYLRIAEDRFRRVKGLGDGTFRQLSERDFYERTSQHGNSIAIIVQHLSGNMVSRWTDVMTSDGEKSFRNRDQEFEPADLPMDLILEQWEKGWETLFNALRNLTEEDLLKTIYIRSEGHMVLEAIERQMAHYAYHVGQIVYLGKEIKGGRWESLSIPKGSSDQYAEEMKRIHGKNGG</sequence>
<keyword evidence="2" id="KW-1185">Reference proteome</keyword>
<dbReference type="Pfam" id="PF07609">
    <property type="entry name" value="DUF1572"/>
    <property type="match status" value="1"/>
</dbReference>
<dbReference type="Gene3D" id="1.20.120.450">
    <property type="entry name" value="dinb family like domain"/>
    <property type="match status" value="1"/>
</dbReference>
<organism evidence="1 2">
    <name type="scientific">Pontibacillus chungwhensis</name>
    <dbReference type="NCBI Taxonomy" id="265426"/>
    <lineage>
        <taxon>Bacteria</taxon>
        <taxon>Bacillati</taxon>
        <taxon>Bacillota</taxon>
        <taxon>Bacilli</taxon>
        <taxon>Bacillales</taxon>
        <taxon>Bacillaceae</taxon>
        <taxon>Pontibacillus</taxon>
    </lineage>
</organism>
<evidence type="ECO:0000313" key="1">
    <source>
        <dbReference type="EMBL" id="WIF96583.1"/>
    </source>
</evidence>
<evidence type="ECO:0000313" key="2">
    <source>
        <dbReference type="Proteomes" id="UP001236652"/>
    </source>
</evidence>
<dbReference type="Proteomes" id="UP001236652">
    <property type="component" value="Chromosome"/>
</dbReference>
<dbReference type="SUPFAM" id="SSF109854">
    <property type="entry name" value="DinB/YfiT-like putative metalloenzymes"/>
    <property type="match status" value="1"/>
</dbReference>